<accession>E9G4L8</accession>
<dbReference type="Proteomes" id="UP000000305">
    <property type="component" value="Unassembled WGS sequence"/>
</dbReference>
<dbReference type="OrthoDB" id="6347338at2759"/>
<dbReference type="HOGENOM" id="CLU_156085_0_0_1"/>
<dbReference type="SUPFAM" id="SSF49417">
    <property type="entry name" value="p53-like transcription factors"/>
    <property type="match status" value="1"/>
</dbReference>
<dbReference type="KEGG" id="dpx:DAPPUDRAFT_300285"/>
<dbReference type="Gene3D" id="2.60.40.340">
    <property type="entry name" value="Rel homology domain (RHD), DNA-binding domain"/>
    <property type="match status" value="1"/>
</dbReference>
<protein>
    <recommendedName>
        <fullName evidence="1">RHD domain-containing protein</fullName>
    </recommendedName>
</protein>
<dbReference type="InterPro" id="IPR037059">
    <property type="entry name" value="RHD_DNA_bind_dom_sf"/>
</dbReference>
<dbReference type="AlphaFoldDB" id="E9G4L8"/>
<feature type="domain" description="RHD" evidence="1">
    <location>
        <begin position="5"/>
        <end position="97"/>
    </location>
</feature>
<evidence type="ECO:0000313" key="2">
    <source>
        <dbReference type="EMBL" id="EFX85319.1"/>
    </source>
</evidence>
<dbReference type="GO" id="GO:0006357">
    <property type="term" value="P:regulation of transcription by RNA polymerase II"/>
    <property type="evidence" value="ECO:0007669"/>
    <property type="project" value="UniProtKB-ARBA"/>
</dbReference>
<evidence type="ECO:0000313" key="3">
    <source>
        <dbReference type="Proteomes" id="UP000000305"/>
    </source>
</evidence>
<proteinExistence type="predicted"/>
<dbReference type="InterPro" id="IPR008967">
    <property type="entry name" value="p53-like_TF_DNA-bd_sf"/>
</dbReference>
<dbReference type="Pfam" id="PF00554">
    <property type="entry name" value="RHD_DNA_bind"/>
    <property type="match status" value="1"/>
</dbReference>
<reference evidence="2 3" key="1">
    <citation type="journal article" date="2011" name="Science">
        <title>The ecoresponsive genome of Daphnia pulex.</title>
        <authorList>
            <person name="Colbourne J.K."/>
            <person name="Pfrender M.E."/>
            <person name="Gilbert D."/>
            <person name="Thomas W.K."/>
            <person name="Tucker A."/>
            <person name="Oakley T.H."/>
            <person name="Tokishita S."/>
            <person name="Aerts A."/>
            <person name="Arnold G.J."/>
            <person name="Basu M.K."/>
            <person name="Bauer D.J."/>
            <person name="Caceres C.E."/>
            <person name="Carmel L."/>
            <person name="Casola C."/>
            <person name="Choi J.H."/>
            <person name="Detter J.C."/>
            <person name="Dong Q."/>
            <person name="Dusheyko S."/>
            <person name="Eads B.D."/>
            <person name="Frohlich T."/>
            <person name="Geiler-Samerotte K.A."/>
            <person name="Gerlach D."/>
            <person name="Hatcher P."/>
            <person name="Jogdeo S."/>
            <person name="Krijgsveld J."/>
            <person name="Kriventseva E.V."/>
            <person name="Kultz D."/>
            <person name="Laforsch C."/>
            <person name="Lindquist E."/>
            <person name="Lopez J."/>
            <person name="Manak J.R."/>
            <person name="Muller J."/>
            <person name="Pangilinan J."/>
            <person name="Patwardhan R.P."/>
            <person name="Pitluck S."/>
            <person name="Pritham E.J."/>
            <person name="Rechtsteiner A."/>
            <person name="Rho M."/>
            <person name="Rogozin I.B."/>
            <person name="Sakarya O."/>
            <person name="Salamov A."/>
            <person name="Schaack S."/>
            <person name="Shapiro H."/>
            <person name="Shiga Y."/>
            <person name="Skalitzky C."/>
            <person name="Smith Z."/>
            <person name="Souvorov A."/>
            <person name="Sung W."/>
            <person name="Tang Z."/>
            <person name="Tsuchiya D."/>
            <person name="Tu H."/>
            <person name="Vos H."/>
            <person name="Wang M."/>
            <person name="Wolf Y.I."/>
            <person name="Yamagata H."/>
            <person name="Yamada T."/>
            <person name="Ye Y."/>
            <person name="Shaw J.R."/>
            <person name="Andrews J."/>
            <person name="Crease T.J."/>
            <person name="Tang H."/>
            <person name="Lucas S.M."/>
            <person name="Robertson H.M."/>
            <person name="Bork P."/>
            <person name="Koonin E.V."/>
            <person name="Zdobnov E.M."/>
            <person name="Grigoriev I.V."/>
            <person name="Lynch M."/>
            <person name="Boore J.L."/>
        </authorList>
    </citation>
    <scope>NUCLEOTIDE SEQUENCE [LARGE SCALE GENOMIC DNA]</scope>
</reference>
<name>E9G4L8_DAPPU</name>
<dbReference type="EMBL" id="GL732532">
    <property type="protein sequence ID" value="EFX85319.1"/>
    <property type="molecule type" value="Genomic_DNA"/>
</dbReference>
<organism evidence="2 3">
    <name type="scientific">Daphnia pulex</name>
    <name type="common">Water flea</name>
    <dbReference type="NCBI Taxonomy" id="6669"/>
    <lineage>
        <taxon>Eukaryota</taxon>
        <taxon>Metazoa</taxon>
        <taxon>Ecdysozoa</taxon>
        <taxon>Arthropoda</taxon>
        <taxon>Crustacea</taxon>
        <taxon>Branchiopoda</taxon>
        <taxon>Diplostraca</taxon>
        <taxon>Cladocera</taxon>
        <taxon>Anomopoda</taxon>
        <taxon>Daphniidae</taxon>
        <taxon>Daphnia</taxon>
    </lineage>
</organism>
<dbReference type="GO" id="GO:0003677">
    <property type="term" value="F:DNA binding"/>
    <property type="evidence" value="ECO:0007669"/>
    <property type="project" value="InterPro"/>
</dbReference>
<evidence type="ECO:0000259" key="1">
    <source>
        <dbReference type="PROSITE" id="PS50254"/>
    </source>
</evidence>
<dbReference type="InterPro" id="IPR011539">
    <property type="entry name" value="RHD_DNA_bind_dom"/>
</dbReference>
<gene>
    <name evidence="2" type="ORF">DAPPUDRAFT_300285</name>
</gene>
<keyword evidence="3" id="KW-1185">Reference proteome</keyword>
<dbReference type="InParanoid" id="E9G4L8"/>
<sequence length="108" mass="12630">MSLNCNSPRLKITRQPQSTYNFPYESEVKNGRGYLYADPADEKRWIRVQLENWEGEEDEVCIRCSLVTDSPDRSPHFHRLGIRKINRIQIQECQDGVLSKRDDCITAT</sequence>
<dbReference type="PROSITE" id="PS50254">
    <property type="entry name" value="REL_2"/>
    <property type="match status" value="1"/>
</dbReference>
<dbReference type="GO" id="GO:0003700">
    <property type="term" value="F:DNA-binding transcription factor activity"/>
    <property type="evidence" value="ECO:0007669"/>
    <property type="project" value="InterPro"/>
</dbReference>